<protein>
    <submittedName>
        <fullName evidence="1">Uncharacterized protein</fullName>
    </submittedName>
</protein>
<proteinExistence type="predicted"/>
<reference evidence="1" key="1">
    <citation type="submission" date="2014-11" db="EMBL/GenBank/DDBJ databases">
        <authorList>
            <person name="Amaro Gonzalez C."/>
        </authorList>
    </citation>
    <scope>NUCLEOTIDE SEQUENCE</scope>
</reference>
<sequence>MEGRKELHASLTKVNSTEFLQFVSP</sequence>
<evidence type="ECO:0000313" key="1">
    <source>
        <dbReference type="EMBL" id="JAH41228.1"/>
    </source>
</evidence>
<organism evidence="1">
    <name type="scientific">Anguilla anguilla</name>
    <name type="common">European freshwater eel</name>
    <name type="synonym">Muraena anguilla</name>
    <dbReference type="NCBI Taxonomy" id="7936"/>
    <lineage>
        <taxon>Eukaryota</taxon>
        <taxon>Metazoa</taxon>
        <taxon>Chordata</taxon>
        <taxon>Craniata</taxon>
        <taxon>Vertebrata</taxon>
        <taxon>Euteleostomi</taxon>
        <taxon>Actinopterygii</taxon>
        <taxon>Neopterygii</taxon>
        <taxon>Teleostei</taxon>
        <taxon>Anguilliformes</taxon>
        <taxon>Anguillidae</taxon>
        <taxon>Anguilla</taxon>
    </lineage>
</organism>
<dbReference type="EMBL" id="GBXM01067349">
    <property type="protein sequence ID" value="JAH41228.1"/>
    <property type="molecule type" value="Transcribed_RNA"/>
</dbReference>
<accession>A0A0E9SL69</accession>
<reference evidence="1" key="2">
    <citation type="journal article" date="2015" name="Fish Shellfish Immunol.">
        <title>Early steps in the European eel (Anguilla anguilla)-Vibrio vulnificus interaction in the gills: Role of the RtxA13 toxin.</title>
        <authorList>
            <person name="Callol A."/>
            <person name="Pajuelo D."/>
            <person name="Ebbesson L."/>
            <person name="Teles M."/>
            <person name="MacKenzie S."/>
            <person name="Amaro C."/>
        </authorList>
    </citation>
    <scope>NUCLEOTIDE SEQUENCE</scope>
</reference>
<name>A0A0E9SL69_ANGAN</name>
<dbReference type="AlphaFoldDB" id="A0A0E9SL69"/>